<keyword evidence="2" id="KW-0812">Transmembrane</keyword>
<dbReference type="InterPro" id="IPR056121">
    <property type="entry name" value="DUF7704"/>
</dbReference>
<sequence>MAPRTSIPLLYRLSLLYFEPVFALSGAFILYFCPATFFTTMTPSPPPTGALASVRVLTDQLAAMQILLAFNTGIVLRFAVAGDDRRRETRLWRVCCAGMLICDVLHIMASARELGWEILVEPARWRGEDWANVGILGWMAAVRLGVVLGIGMGEEKRGSGKEENGRFVGRKSPKGANL</sequence>
<dbReference type="Pfam" id="PF24803">
    <property type="entry name" value="DUF7704"/>
    <property type="match status" value="1"/>
</dbReference>
<organism evidence="4 5">
    <name type="scientific">Sarocladium strictum</name>
    <name type="common">Black bundle disease fungus</name>
    <name type="synonym">Acremonium strictum</name>
    <dbReference type="NCBI Taxonomy" id="5046"/>
    <lineage>
        <taxon>Eukaryota</taxon>
        <taxon>Fungi</taxon>
        <taxon>Dikarya</taxon>
        <taxon>Ascomycota</taxon>
        <taxon>Pezizomycotina</taxon>
        <taxon>Sordariomycetes</taxon>
        <taxon>Hypocreomycetidae</taxon>
        <taxon>Hypocreales</taxon>
        <taxon>Sarocladiaceae</taxon>
        <taxon>Sarocladium</taxon>
    </lineage>
</organism>
<evidence type="ECO:0000313" key="4">
    <source>
        <dbReference type="EMBL" id="KAK0392420.1"/>
    </source>
</evidence>
<comment type="caution">
    <text evidence="4">The sequence shown here is derived from an EMBL/GenBank/DDBJ whole genome shotgun (WGS) entry which is preliminary data.</text>
</comment>
<evidence type="ECO:0000259" key="3">
    <source>
        <dbReference type="Pfam" id="PF24803"/>
    </source>
</evidence>
<feature type="compositionally biased region" description="Basic and acidic residues" evidence="1">
    <location>
        <begin position="155"/>
        <end position="165"/>
    </location>
</feature>
<feature type="transmembrane region" description="Helical" evidence="2">
    <location>
        <begin position="21"/>
        <end position="41"/>
    </location>
</feature>
<evidence type="ECO:0000256" key="2">
    <source>
        <dbReference type="SAM" id="Phobius"/>
    </source>
</evidence>
<accession>A0AA39LCT5</accession>
<protein>
    <recommendedName>
        <fullName evidence="3">DUF7704 domain-containing protein</fullName>
    </recommendedName>
</protein>
<feature type="domain" description="DUF7704" evidence="3">
    <location>
        <begin position="5"/>
        <end position="150"/>
    </location>
</feature>
<gene>
    <name evidence="4" type="ORF">NLU13_1915</name>
</gene>
<keyword evidence="2" id="KW-0472">Membrane</keyword>
<reference evidence="4" key="1">
    <citation type="submission" date="2022-10" db="EMBL/GenBank/DDBJ databases">
        <title>Determination and structural analysis of whole genome sequence of Sarocladium strictum F4-1.</title>
        <authorList>
            <person name="Hu L."/>
            <person name="Jiang Y."/>
        </authorList>
    </citation>
    <scope>NUCLEOTIDE SEQUENCE</scope>
    <source>
        <strain evidence="4">F4-1</strain>
    </source>
</reference>
<evidence type="ECO:0000313" key="5">
    <source>
        <dbReference type="Proteomes" id="UP001175261"/>
    </source>
</evidence>
<keyword evidence="2" id="KW-1133">Transmembrane helix</keyword>
<dbReference type="EMBL" id="JAPDFR010000001">
    <property type="protein sequence ID" value="KAK0392420.1"/>
    <property type="molecule type" value="Genomic_DNA"/>
</dbReference>
<dbReference type="PANTHER" id="PTHR37019:SF1">
    <property type="entry name" value="EXPERA DOMAIN-CONTAINING PROTEIN"/>
    <property type="match status" value="1"/>
</dbReference>
<feature type="compositionally biased region" description="Basic residues" evidence="1">
    <location>
        <begin position="168"/>
        <end position="178"/>
    </location>
</feature>
<evidence type="ECO:0000256" key="1">
    <source>
        <dbReference type="SAM" id="MobiDB-lite"/>
    </source>
</evidence>
<dbReference type="Proteomes" id="UP001175261">
    <property type="component" value="Unassembled WGS sequence"/>
</dbReference>
<name>A0AA39LCT5_SARSR</name>
<feature type="region of interest" description="Disordered" evidence="1">
    <location>
        <begin position="155"/>
        <end position="178"/>
    </location>
</feature>
<proteinExistence type="predicted"/>
<dbReference type="PANTHER" id="PTHR37019">
    <property type="entry name" value="CHROMOSOME 1, WHOLE GENOME SHOTGUN SEQUENCE"/>
    <property type="match status" value="1"/>
</dbReference>
<dbReference type="AlphaFoldDB" id="A0AA39LCT5"/>
<keyword evidence="5" id="KW-1185">Reference proteome</keyword>
<feature type="transmembrane region" description="Helical" evidence="2">
    <location>
        <begin position="61"/>
        <end position="79"/>
    </location>
</feature>